<evidence type="ECO:0000313" key="4">
    <source>
        <dbReference type="Proteomes" id="UP001596023"/>
    </source>
</evidence>
<dbReference type="PANTHER" id="PTHR21240">
    <property type="entry name" value="2-AMINO-3-CARBOXYLMUCONATE-6-SEMIALDEHYDE DECARBOXYLASE"/>
    <property type="match status" value="1"/>
</dbReference>
<evidence type="ECO:0000259" key="2">
    <source>
        <dbReference type="Pfam" id="PF04909"/>
    </source>
</evidence>
<name>A0ABV9L116_9BACT</name>
<evidence type="ECO:0000256" key="1">
    <source>
        <dbReference type="ARBA" id="ARBA00023239"/>
    </source>
</evidence>
<protein>
    <submittedName>
        <fullName evidence="3">Amidohydrolase family protein</fullName>
    </submittedName>
</protein>
<accession>A0ABV9L116</accession>
<keyword evidence="4" id="KW-1185">Reference proteome</keyword>
<dbReference type="EMBL" id="JBHSGN010000121">
    <property type="protein sequence ID" value="MFC4675956.1"/>
    <property type="molecule type" value="Genomic_DNA"/>
</dbReference>
<dbReference type="Pfam" id="PF04909">
    <property type="entry name" value="Amidohydro_2"/>
    <property type="match status" value="1"/>
</dbReference>
<dbReference type="PANTHER" id="PTHR21240:SF19">
    <property type="entry name" value="CATALYTIC_ HYDROLASE"/>
    <property type="match status" value="1"/>
</dbReference>
<reference evidence="4" key="1">
    <citation type="journal article" date="2019" name="Int. J. Syst. Evol. Microbiol.">
        <title>The Global Catalogue of Microorganisms (GCM) 10K type strain sequencing project: providing services to taxonomists for standard genome sequencing and annotation.</title>
        <authorList>
            <consortium name="The Broad Institute Genomics Platform"/>
            <consortium name="The Broad Institute Genome Sequencing Center for Infectious Disease"/>
            <person name="Wu L."/>
            <person name="Ma J."/>
        </authorList>
    </citation>
    <scope>NUCLEOTIDE SEQUENCE [LARGE SCALE GENOMIC DNA]</scope>
    <source>
        <strain evidence="4">CCUG 66188</strain>
    </source>
</reference>
<comment type="caution">
    <text evidence="3">The sequence shown here is derived from an EMBL/GenBank/DDBJ whole genome shotgun (WGS) entry which is preliminary data.</text>
</comment>
<dbReference type="Gene3D" id="3.20.20.140">
    <property type="entry name" value="Metal-dependent hydrolases"/>
    <property type="match status" value="1"/>
</dbReference>
<proteinExistence type="predicted"/>
<dbReference type="SUPFAM" id="SSF51556">
    <property type="entry name" value="Metallo-dependent hydrolases"/>
    <property type="match status" value="1"/>
</dbReference>
<dbReference type="InterPro" id="IPR032466">
    <property type="entry name" value="Metal_Hydrolase"/>
</dbReference>
<dbReference type="Proteomes" id="UP001596023">
    <property type="component" value="Unassembled WGS sequence"/>
</dbReference>
<feature type="domain" description="Amidohydrolase-related" evidence="2">
    <location>
        <begin position="6"/>
        <end position="293"/>
    </location>
</feature>
<organism evidence="3 4">
    <name type="scientific">Dysgonomonas termitidis</name>
    <dbReference type="NCBI Taxonomy" id="1516126"/>
    <lineage>
        <taxon>Bacteria</taxon>
        <taxon>Pseudomonadati</taxon>
        <taxon>Bacteroidota</taxon>
        <taxon>Bacteroidia</taxon>
        <taxon>Bacteroidales</taxon>
        <taxon>Dysgonomonadaceae</taxon>
        <taxon>Dysgonomonas</taxon>
    </lineage>
</organism>
<dbReference type="RefSeq" id="WP_379999690.1">
    <property type="nucleotide sequence ID" value="NZ_JBHSGN010000121.1"/>
</dbReference>
<keyword evidence="1" id="KW-0456">Lyase</keyword>
<dbReference type="CDD" id="cd01292">
    <property type="entry name" value="metallo-dependent_hydrolases"/>
    <property type="match status" value="1"/>
</dbReference>
<gene>
    <name evidence="3" type="ORF">ACFO6W_19900</name>
</gene>
<dbReference type="InterPro" id="IPR032465">
    <property type="entry name" value="ACMSD"/>
</dbReference>
<dbReference type="InterPro" id="IPR006680">
    <property type="entry name" value="Amidohydro-rel"/>
</dbReference>
<evidence type="ECO:0000313" key="3">
    <source>
        <dbReference type="EMBL" id="MFC4675956.1"/>
    </source>
</evidence>
<sequence>MDFKIIDAHAHLWLSQDTEVNGQKIKALEGGQSIFMGEIRQMIPPFMVDGRNTAEIFLANMNYAQVSAAVITQEYIDGLQNAYLSEVGEKYPDRFMCCGMFDVRRPNYIKHAKKLIGHGFKALKVPAHRFFLPEGRLYLTSDPMMEIFRLMEKNDILLSIDLADGAEQVGEMKEVIAACPDLRIAIGHFGMVTREGWQEQIKLARNKNVMIESGGITWLFNDEFYPFTGAIKAIQEAAGLVGMDKLMWGSDYPRTITAITYRMSYDFVLKSKSLADEEKAMFLGENAERFYRFKSLIDLPYIKNMSE</sequence>